<reference evidence="1" key="1">
    <citation type="submission" date="2018-06" db="EMBL/GenBank/DDBJ databases">
        <authorList>
            <person name="Zhirakovskaya E."/>
        </authorList>
    </citation>
    <scope>NUCLEOTIDE SEQUENCE</scope>
</reference>
<organism evidence="1">
    <name type="scientific">hydrothermal vent metagenome</name>
    <dbReference type="NCBI Taxonomy" id="652676"/>
    <lineage>
        <taxon>unclassified sequences</taxon>
        <taxon>metagenomes</taxon>
        <taxon>ecological metagenomes</taxon>
    </lineage>
</organism>
<name>A0A3B1E5I1_9ZZZZ</name>
<protein>
    <submittedName>
        <fullName evidence="1">Uncharacterized protein</fullName>
    </submittedName>
</protein>
<dbReference type="InterPro" id="IPR019239">
    <property type="entry name" value="VapB_antitoxin"/>
</dbReference>
<evidence type="ECO:0000313" key="1">
    <source>
        <dbReference type="EMBL" id="VAX38157.1"/>
    </source>
</evidence>
<proteinExistence type="predicted"/>
<dbReference type="EMBL" id="UOGJ01000151">
    <property type="protein sequence ID" value="VAX38157.1"/>
    <property type="molecule type" value="Genomic_DNA"/>
</dbReference>
<gene>
    <name evidence="1" type="ORF">MNBD_UNCLBAC01-582</name>
</gene>
<accession>A0A3B1E5I1</accession>
<sequence>MKRTNVELDEKLVEEGMRLTGISTYKALINFSLQRLVQTEHQADLLKYFGKVKWSGNLDEMRSMR</sequence>
<dbReference type="AlphaFoldDB" id="A0A3B1E5I1"/>
<dbReference type="Pfam" id="PF09957">
    <property type="entry name" value="VapB_antitoxin"/>
    <property type="match status" value="1"/>
</dbReference>